<dbReference type="Pfam" id="PF06182">
    <property type="entry name" value="ABC2_membrane_6"/>
    <property type="match status" value="1"/>
</dbReference>
<feature type="transmembrane region" description="Helical" evidence="1">
    <location>
        <begin position="29"/>
        <end position="54"/>
    </location>
</feature>
<dbReference type="EMBL" id="FPAB01000004">
    <property type="protein sequence ID" value="SFS89625.1"/>
    <property type="molecule type" value="Genomic_DNA"/>
</dbReference>
<keyword evidence="3" id="KW-1185">Reference proteome</keyword>
<keyword evidence="1" id="KW-0472">Membrane</keyword>
<accession>A0A1I6TKC4</accession>
<feature type="transmembrane region" description="Helical" evidence="1">
    <location>
        <begin position="66"/>
        <end position="84"/>
    </location>
</feature>
<keyword evidence="1" id="KW-0812">Transmembrane</keyword>
<dbReference type="PANTHER" id="PTHR36833">
    <property type="entry name" value="SLR0610 PROTEIN-RELATED"/>
    <property type="match status" value="1"/>
</dbReference>
<protein>
    <submittedName>
        <fullName evidence="2">ABC-2 type transport system permease protein</fullName>
    </submittedName>
</protein>
<dbReference type="PANTHER" id="PTHR36833:SF1">
    <property type="entry name" value="INTEGRAL MEMBRANE TRANSPORT PROTEIN"/>
    <property type="match status" value="1"/>
</dbReference>
<evidence type="ECO:0000313" key="2">
    <source>
        <dbReference type="EMBL" id="SFS89625.1"/>
    </source>
</evidence>
<evidence type="ECO:0000313" key="3">
    <source>
        <dbReference type="Proteomes" id="UP000198873"/>
    </source>
</evidence>
<feature type="transmembrane region" description="Helical" evidence="1">
    <location>
        <begin position="149"/>
        <end position="168"/>
    </location>
</feature>
<proteinExistence type="predicted"/>
<dbReference type="AlphaFoldDB" id="A0A1I6TKC4"/>
<keyword evidence="1" id="KW-1133">Transmembrane helix</keyword>
<feature type="transmembrane region" description="Helical" evidence="1">
    <location>
        <begin position="125"/>
        <end position="143"/>
    </location>
</feature>
<organism evidence="2 3">
    <name type="scientific">Streptomyces harbinensis</name>
    <dbReference type="NCBI Taxonomy" id="1176198"/>
    <lineage>
        <taxon>Bacteria</taxon>
        <taxon>Bacillati</taxon>
        <taxon>Actinomycetota</taxon>
        <taxon>Actinomycetes</taxon>
        <taxon>Kitasatosporales</taxon>
        <taxon>Streptomycetaceae</taxon>
        <taxon>Streptomyces</taxon>
    </lineage>
</organism>
<dbReference type="STRING" id="1176198.SAMN05444716_104722"/>
<dbReference type="Proteomes" id="UP000198873">
    <property type="component" value="Unassembled WGS sequence"/>
</dbReference>
<reference evidence="3" key="1">
    <citation type="submission" date="2016-10" db="EMBL/GenBank/DDBJ databases">
        <authorList>
            <person name="Varghese N."/>
            <person name="Submissions S."/>
        </authorList>
    </citation>
    <scope>NUCLEOTIDE SEQUENCE [LARGE SCALE GENOMIC DNA]</scope>
    <source>
        <strain evidence="3">CGMCC 4.7047</strain>
    </source>
</reference>
<feature type="transmembrane region" description="Helical" evidence="1">
    <location>
        <begin position="205"/>
        <end position="221"/>
    </location>
</feature>
<evidence type="ECO:0000256" key="1">
    <source>
        <dbReference type="SAM" id="Phobius"/>
    </source>
</evidence>
<gene>
    <name evidence="2" type="ORF">SAMN05444716_104722</name>
</gene>
<sequence>MVKVLDGLRGYGLIVGMWFRSTLAYRASFLLTTLGNAITSWLEFAGILIIFSHVDQLGGFSVGEVALMYATASCSLGLADLFLGNMDQLGARVRDGSVDTMLIRPVPLFAQVAADRFVLRRVGRIVQGLLVLGWALAQLRPGWSVLEYALLAGVIVCGAAIFGALWALGGAFQFWAQDAAQVQNSVTYGGNRLLQYPPTIYGTELVRGVTYVVPLAFVNWVPLLRLLDRDDPLGLPGWVDFLSPLVAVVMCALTALLWRVGVRSYRSTGS</sequence>
<name>A0A1I6TKC4_9ACTN</name>
<feature type="transmembrane region" description="Helical" evidence="1">
    <location>
        <begin position="241"/>
        <end position="260"/>
    </location>
</feature>
<dbReference type="InterPro" id="IPR010390">
    <property type="entry name" value="ABC-2_transporter-like"/>
</dbReference>